<dbReference type="InterPro" id="IPR016064">
    <property type="entry name" value="NAD/diacylglycerol_kinase_sf"/>
</dbReference>
<evidence type="ECO:0000259" key="2">
    <source>
        <dbReference type="Pfam" id="PF00781"/>
    </source>
</evidence>
<evidence type="ECO:0000313" key="3">
    <source>
        <dbReference type="EMBL" id="QNP71212.1"/>
    </source>
</evidence>
<dbReference type="AlphaFoldDB" id="A0A7H0IEJ6"/>
<evidence type="ECO:0000313" key="4">
    <source>
        <dbReference type="Proteomes" id="UP000516052"/>
    </source>
</evidence>
<dbReference type="EMBL" id="CP060828">
    <property type="protein sequence ID" value="QNP71212.1"/>
    <property type="molecule type" value="Genomic_DNA"/>
</dbReference>
<dbReference type="InterPro" id="IPR001206">
    <property type="entry name" value="Diacylglycerol_kinase_cat_dom"/>
</dbReference>
<dbReference type="Gene3D" id="3.40.50.10330">
    <property type="entry name" value="Probable inorganic polyphosphate/atp-NAD kinase, domain 1"/>
    <property type="match status" value="1"/>
</dbReference>
<keyword evidence="4" id="KW-1185">Reference proteome</keyword>
<feature type="region of interest" description="Disordered" evidence="1">
    <location>
        <begin position="202"/>
        <end position="250"/>
    </location>
</feature>
<sequence length="373" mass="37359">MATFATSDFAVSDQLLVVIDPVARKTDGESVRIVKDVLSAGAATKVCLPEDHDEFARALTRRGSRRPVVVGDDRALLRAVSLLHRRRELDACVLSVVPVGGAVSVARSLGIPTDAVAAARAVLDGVERRVDVLVDESDGVVVGALRIPPGAMGAAGADGLGGAGDGGGAGRGGDAGGGEGGEGRAGYGGLGRWGYGVYGAPEGDDGGRGAGGYQGPRGTRGPAGRQGPWATDRQGPGSTGITGADGEVSAARRWRRTCSSLVRALVPSREGPAPAPPGPFRLRVEVDGKVLVDLDQPLEAVSVTPGASGTAAVEVRPASVGAEASPLVAYGGVVTVSGGDFRYGADAAVAGPVRTRTWRVREGALGVVVPGAG</sequence>
<keyword evidence="3" id="KW-0418">Kinase</keyword>
<feature type="domain" description="DAGKc" evidence="2">
    <location>
        <begin position="15"/>
        <end position="133"/>
    </location>
</feature>
<accession>A0A7H0IEJ6</accession>
<organism evidence="3 4">
    <name type="scientific">Streptomyces roseirectus</name>
    <dbReference type="NCBI Taxonomy" id="2768066"/>
    <lineage>
        <taxon>Bacteria</taxon>
        <taxon>Bacillati</taxon>
        <taxon>Actinomycetota</taxon>
        <taxon>Actinomycetes</taxon>
        <taxon>Kitasatosporales</taxon>
        <taxon>Streptomycetaceae</taxon>
        <taxon>Streptomyces</taxon>
    </lineage>
</organism>
<dbReference type="KEGG" id="sroi:IAG44_18385"/>
<keyword evidence="3" id="KW-0808">Transferase</keyword>
<dbReference type="InterPro" id="IPR017438">
    <property type="entry name" value="ATP-NAD_kinase_N"/>
</dbReference>
<name>A0A7H0IEJ6_9ACTN</name>
<reference evidence="3 4" key="1">
    <citation type="submission" date="2020-08" db="EMBL/GenBank/DDBJ databases">
        <title>A novel species.</title>
        <authorList>
            <person name="Gao J."/>
        </authorList>
    </citation>
    <scope>NUCLEOTIDE SEQUENCE [LARGE SCALE GENOMIC DNA]</scope>
    <source>
        <strain evidence="3 4">CRXT-G-22</strain>
    </source>
</reference>
<dbReference type="Pfam" id="PF00781">
    <property type="entry name" value="DAGK_cat"/>
    <property type="match status" value="1"/>
</dbReference>
<gene>
    <name evidence="3" type="ORF">IAG44_18385</name>
</gene>
<proteinExistence type="predicted"/>
<dbReference type="GO" id="GO:0016301">
    <property type="term" value="F:kinase activity"/>
    <property type="evidence" value="ECO:0007669"/>
    <property type="project" value="UniProtKB-KW"/>
</dbReference>
<protein>
    <submittedName>
        <fullName evidence="3">Diacylglycerol kinase</fullName>
    </submittedName>
</protein>
<dbReference type="SUPFAM" id="SSF111331">
    <property type="entry name" value="NAD kinase/diacylglycerol kinase-like"/>
    <property type="match status" value="1"/>
</dbReference>
<dbReference type="Proteomes" id="UP000516052">
    <property type="component" value="Chromosome"/>
</dbReference>
<evidence type="ECO:0000256" key="1">
    <source>
        <dbReference type="SAM" id="MobiDB-lite"/>
    </source>
</evidence>